<reference evidence="2" key="1">
    <citation type="journal article" date="2023" name="G3 (Bethesda)">
        <title>A reference genome for the long-term kleptoplast-retaining sea slug Elysia crispata morphotype clarki.</title>
        <authorList>
            <person name="Eastman K.E."/>
            <person name="Pendleton A.L."/>
            <person name="Shaikh M.A."/>
            <person name="Suttiyut T."/>
            <person name="Ogas R."/>
            <person name="Tomko P."/>
            <person name="Gavelis G."/>
            <person name="Widhalm J.R."/>
            <person name="Wisecaver J.H."/>
        </authorList>
    </citation>
    <scope>NUCLEOTIDE SEQUENCE</scope>
    <source>
        <strain evidence="2">ECLA1</strain>
    </source>
</reference>
<feature type="compositionally biased region" description="Basic and acidic residues" evidence="1">
    <location>
        <begin position="41"/>
        <end position="62"/>
    </location>
</feature>
<evidence type="ECO:0000313" key="2">
    <source>
        <dbReference type="EMBL" id="KAK3785673.1"/>
    </source>
</evidence>
<name>A0AAE1ADP7_9GAST</name>
<accession>A0AAE1ADP7</accession>
<dbReference type="EMBL" id="JAWDGP010002089">
    <property type="protein sequence ID" value="KAK3785673.1"/>
    <property type="molecule type" value="Genomic_DNA"/>
</dbReference>
<organism evidence="2 3">
    <name type="scientific">Elysia crispata</name>
    <name type="common">lettuce slug</name>
    <dbReference type="NCBI Taxonomy" id="231223"/>
    <lineage>
        <taxon>Eukaryota</taxon>
        <taxon>Metazoa</taxon>
        <taxon>Spiralia</taxon>
        <taxon>Lophotrochozoa</taxon>
        <taxon>Mollusca</taxon>
        <taxon>Gastropoda</taxon>
        <taxon>Heterobranchia</taxon>
        <taxon>Euthyneura</taxon>
        <taxon>Panpulmonata</taxon>
        <taxon>Sacoglossa</taxon>
        <taxon>Placobranchoidea</taxon>
        <taxon>Plakobranchidae</taxon>
        <taxon>Elysia</taxon>
    </lineage>
</organism>
<evidence type="ECO:0000313" key="3">
    <source>
        <dbReference type="Proteomes" id="UP001283361"/>
    </source>
</evidence>
<dbReference type="AlphaFoldDB" id="A0AAE1ADP7"/>
<evidence type="ECO:0000256" key="1">
    <source>
        <dbReference type="SAM" id="MobiDB-lite"/>
    </source>
</evidence>
<proteinExistence type="predicted"/>
<protein>
    <submittedName>
        <fullName evidence="2">Uncharacterized protein</fullName>
    </submittedName>
</protein>
<gene>
    <name evidence="2" type="ORF">RRG08_066478</name>
</gene>
<feature type="region of interest" description="Disordered" evidence="1">
    <location>
        <begin position="27"/>
        <end position="68"/>
    </location>
</feature>
<sequence>MSRDMRRISLRERGYKPIRDRDTVGGLRERGINRQVRRKRSEKEVGRAEMEGKRVQNAEISRRPRRSS</sequence>
<dbReference type="Proteomes" id="UP001283361">
    <property type="component" value="Unassembled WGS sequence"/>
</dbReference>
<keyword evidence="3" id="KW-1185">Reference proteome</keyword>
<comment type="caution">
    <text evidence="2">The sequence shown here is derived from an EMBL/GenBank/DDBJ whole genome shotgun (WGS) entry which is preliminary data.</text>
</comment>